<gene>
    <name evidence="2" type="ORF">A3840_03420</name>
</gene>
<name>A0A178I2S1_9HYPH</name>
<accession>A0A178I2S1</accession>
<dbReference type="InterPro" id="IPR018841">
    <property type="entry name" value="DUF2442"/>
</dbReference>
<evidence type="ECO:0000256" key="1">
    <source>
        <dbReference type="SAM" id="MobiDB-lite"/>
    </source>
</evidence>
<protein>
    <recommendedName>
        <fullName evidence="4">DUF2442 domain-containing protein</fullName>
    </recommendedName>
</protein>
<evidence type="ECO:0008006" key="4">
    <source>
        <dbReference type="Google" id="ProtNLM"/>
    </source>
</evidence>
<keyword evidence="3" id="KW-1185">Reference proteome</keyword>
<dbReference type="OrthoDB" id="337884at2"/>
<organism evidence="2 3">
    <name type="scientific">Devosia elaeis</name>
    <dbReference type="NCBI Taxonomy" id="1770058"/>
    <lineage>
        <taxon>Bacteria</taxon>
        <taxon>Pseudomonadati</taxon>
        <taxon>Pseudomonadota</taxon>
        <taxon>Alphaproteobacteria</taxon>
        <taxon>Hyphomicrobiales</taxon>
        <taxon>Devosiaceae</taxon>
        <taxon>Devosia</taxon>
    </lineage>
</organism>
<dbReference type="Pfam" id="PF10387">
    <property type="entry name" value="DUF2442"/>
    <property type="match status" value="1"/>
</dbReference>
<dbReference type="Gene3D" id="3.30.2020.40">
    <property type="entry name" value="Uncharacterised protein PF10387, DUF2442"/>
    <property type="match status" value="1"/>
</dbReference>
<dbReference type="STRING" id="1770058.A3840_03420"/>
<proteinExistence type="predicted"/>
<dbReference type="AlphaFoldDB" id="A0A178I2S1"/>
<comment type="caution">
    <text evidence="2">The sequence shown here is derived from an EMBL/GenBank/DDBJ whole genome shotgun (WGS) entry which is preliminary data.</text>
</comment>
<feature type="region of interest" description="Disordered" evidence="1">
    <location>
        <begin position="107"/>
        <end position="136"/>
    </location>
</feature>
<dbReference type="Proteomes" id="UP000078389">
    <property type="component" value="Unassembled WGS sequence"/>
</dbReference>
<feature type="compositionally biased region" description="Low complexity" evidence="1">
    <location>
        <begin position="113"/>
        <end position="124"/>
    </location>
</feature>
<dbReference type="RefSeq" id="WP_067451876.1">
    <property type="nucleotide sequence ID" value="NZ_LVVY01000063.1"/>
</dbReference>
<sequence length="136" mass="14732">MAEIELDDQHYKEAVERGLTERTGRPAPVSVRYERSSGRIVVEFDNGTAFLVPAGLLQGLEKAEADDIANVELLGETGLHWPSLDVDFTIAGLMQGIFGTARFMDASRKGGQSRSAAKIAAARRNGMRGGRPRKSS</sequence>
<reference evidence="2 3" key="1">
    <citation type="submission" date="2016-03" db="EMBL/GenBank/DDBJ databases">
        <title>Genome sequencing of Devosia sp. S37.</title>
        <authorList>
            <person name="Mohd Nor M."/>
        </authorList>
    </citation>
    <scope>NUCLEOTIDE SEQUENCE [LARGE SCALE GENOMIC DNA]</scope>
    <source>
        <strain evidence="2 3">S37</strain>
    </source>
</reference>
<evidence type="ECO:0000313" key="2">
    <source>
        <dbReference type="EMBL" id="OAM79319.1"/>
    </source>
</evidence>
<evidence type="ECO:0000313" key="3">
    <source>
        <dbReference type="Proteomes" id="UP000078389"/>
    </source>
</evidence>
<dbReference type="EMBL" id="LVVY01000063">
    <property type="protein sequence ID" value="OAM79319.1"/>
    <property type="molecule type" value="Genomic_DNA"/>
</dbReference>